<comment type="caution">
    <text evidence="1">The sequence shown here is derived from an EMBL/GenBank/DDBJ whole genome shotgun (WGS) entry which is preliminary data.</text>
</comment>
<feature type="non-terminal residue" evidence="1">
    <location>
        <position position="1"/>
    </location>
</feature>
<dbReference type="AlphaFoldDB" id="A0AAD8A551"/>
<evidence type="ECO:0000313" key="2">
    <source>
        <dbReference type="Proteomes" id="UP001233999"/>
    </source>
</evidence>
<dbReference type="Proteomes" id="UP001233999">
    <property type="component" value="Unassembled WGS sequence"/>
</dbReference>
<keyword evidence="2" id="KW-1185">Reference proteome</keyword>
<organism evidence="1 2">
    <name type="scientific">Diploptera punctata</name>
    <name type="common">Pacific beetle cockroach</name>
    <dbReference type="NCBI Taxonomy" id="6984"/>
    <lineage>
        <taxon>Eukaryota</taxon>
        <taxon>Metazoa</taxon>
        <taxon>Ecdysozoa</taxon>
        <taxon>Arthropoda</taxon>
        <taxon>Hexapoda</taxon>
        <taxon>Insecta</taxon>
        <taxon>Pterygota</taxon>
        <taxon>Neoptera</taxon>
        <taxon>Polyneoptera</taxon>
        <taxon>Dictyoptera</taxon>
        <taxon>Blattodea</taxon>
        <taxon>Blaberoidea</taxon>
        <taxon>Blaberidae</taxon>
        <taxon>Diplopterinae</taxon>
        <taxon>Diploptera</taxon>
    </lineage>
</organism>
<reference evidence="1" key="1">
    <citation type="journal article" date="2023" name="IScience">
        <title>Live-bearing cockroach genome reveals convergent evolutionary mechanisms linked to viviparity in insects and beyond.</title>
        <authorList>
            <person name="Fouks B."/>
            <person name="Harrison M.C."/>
            <person name="Mikhailova A.A."/>
            <person name="Marchal E."/>
            <person name="English S."/>
            <person name="Carruthers M."/>
            <person name="Jennings E.C."/>
            <person name="Chiamaka E.L."/>
            <person name="Frigard R.A."/>
            <person name="Pippel M."/>
            <person name="Attardo G.M."/>
            <person name="Benoit J.B."/>
            <person name="Bornberg-Bauer E."/>
            <person name="Tobe S.S."/>
        </authorList>
    </citation>
    <scope>NUCLEOTIDE SEQUENCE</scope>
    <source>
        <strain evidence="1">Stay&amp;Tobe</strain>
    </source>
</reference>
<name>A0AAD8A551_DIPPU</name>
<proteinExistence type="predicted"/>
<reference evidence="1" key="2">
    <citation type="submission" date="2023-05" db="EMBL/GenBank/DDBJ databases">
        <authorList>
            <person name="Fouks B."/>
        </authorList>
    </citation>
    <scope>NUCLEOTIDE SEQUENCE</scope>
    <source>
        <strain evidence="1">Stay&amp;Tobe</strain>
        <tissue evidence="1">Testes</tissue>
    </source>
</reference>
<feature type="non-terminal residue" evidence="1">
    <location>
        <position position="118"/>
    </location>
</feature>
<accession>A0AAD8A551</accession>
<protein>
    <submittedName>
        <fullName evidence="1">Uncharacterized protein</fullName>
    </submittedName>
</protein>
<sequence>VEKNFFLPNGHRNFQLKKKMRRPLNWNIPFYASSSKLGTTPSTLWYLFWWNFQLKKKASNVCSLQVSNTFNSLLVCVAAQEMACWIPEYLEKNTDVSVYSYKDGTWDILRGCGNLRAG</sequence>
<gene>
    <name evidence="1" type="ORF">L9F63_001125</name>
</gene>
<dbReference type="EMBL" id="JASPKZ010003840">
    <property type="protein sequence ID" value="KAJ9592335.1"/>
    <property type="molecule type" value="Genomic_DNA"/>
</dbReference>
<evidence type="ECO:0000313" key="1">
    <source>
        <dbReference type="EMBL" id="KAJ9592335.1"/>
    </source>
</evidence>